<reference evidence="3" key="1">
    <citation type="journal article" date="2019" name="Int. J. Syst. Evol. Microbiol.">
        <title>The Global Catalogue of Microorganisms (GCM) 10K type strain sequencing project: providing services to taxonomists for standard genome sequencing and annotation.</title>
        <authorList>
            <consortium name="The Broad Institute Genomics Platform"/>
            <consortium name="The Broad Institute Genome Sequencing Center for Infectious Disease"/>
            <person name="Wu L."/>
            <person name="Ma J."/>
        </authorList>
    </citation>
    <scope>NUCLEOTIDE SEQUENCE [LARGE SCALE GENOMIC DNA]</scope>
    <source>
        <strain evidence="3">JCM 16014</strain>
    </source>
</reference>
<evidence type="ECO:0000313" key="2">
    <source>
        <dbReference type="EMBL" id="GAA2025180.1"/>
    </source>
</evidence>
<feature type="region of interest" description="Disordered" evidence="1">
    <location>
        <begin position="98"/>
        <end position="120"/>
    </location>
</feature>
<dbReference type="Proteomes" id="UP001500751">
    <property type="component" value="Unassembled WGS sequence"/>
</dbReference>
<evidence type="ECO:0008006" key="4">
    <source>
        <dbReference type="Google" id="ProtNLM"/>
    </source>
</evidence>
<evidence type="ECO:0000256" key="1">
    <source>
        <dbReference type="SAM" id="MobiDB-lite"/>
    </source>
</evidence>
<sequence>MNQTIQANPVDLSRHGAAFADHVPTMSSIRDDIHALMRDPGIGDDDFGRSFRATFLPNVLALADSIGDAGSGILGISTNMREMAGAYAETDQYSLDSVLHGSGSSGPAVTGGPHATPHRA</sequence>
<evidence type="ECO:0000313" key="3">
    <source>
        <dbReference type="Proteomes" id="UP001500751"/>
    </source>
</evidence>
<dbReference type="EMBL" id="BAAAQN010000010">
    <property type="protein sequence ID" value="GAA2025180.1"/>
    <property type="molecule type" value="Genomic_DNA"/>
</dbReference>
<comment type="caution">
    <text evidence="2">The sequence shown here is derived from an EMBL/GenBank/DDBJ whole genome shotgun (WGS) entry which is preliminary data.</text>
</comment>
<organism evidence="2 3">
    <name type="scientific">Catenulispora yoronensis</name>
    <dbReference type="NCBI Taxonomy" id="450799"/>
    <lineage>
        <taxon>Bacteria</taxon>
        <taxon>Bacillati</taxon>
        <taxon>Actinomycetota</taxon>
        <taxon>Actinomycetes</taxon>
        <taxon>Catenulisporales</taxon>
        <taxon>Catenulisporaceae</taxon>
        <taxon>Catenulispora</taxon>
    </lineage>
</organism>
<keyword evidence="3" id="KW-1185">Reference proteome</keyword>
<gene>
    <name evidence="2" type="ORF">GCM10009839_23980</name>
</gene>
<accession>A0ABP5FEW6</accession>
<name>A0ABP5FEW6_9ACTN</name>
<proteinExistence type="predicted"/>
<dbReference type="RefSeq" id="WP_344665606.1">
    <property type="nucleotide sequence ID" value="NZ_BAAAQN010000010.1"/>
</dbReference>
<protein>
    <recommendedName>
        <fullName evidence="4">ESX-1 secretion-associated protein</fullName>
    </recommendedName>
</protein>